<keyword evidence="4" id="KW-1185">Reference proteome</keyword>
<dbReference type="InterPro" id="IPR014729">
    <property type="entry name" value="Rossmann-like_a/b/a_fold"/>
</dbReference>
<proteinExistence type="inferred from homology"/>
<dbReference type="InterPro" id="IPR006016">
    <property type="entry name" value="UspA"/>
</dbReference>
<evidence type="ECO:0000313" key="3">
    <source>
        <dbReference type="EMBL" id="WNM60048.1"/>
    </source>
</evidence>
<dbReference type="AlphaFoldDB" id="A0AA96GJF3"/>
<protein>
    <submittedName>
        <fullName evidence="3">Universal stress protein</fullName>
    </submittedName>
</protein>
<organism evidence="3 4">
    <name type="scientific">Candidatus Nitrospira allomarina</name>
    <dbReference type="NCBI Taxonomy" id="3020900"/>
    <lineage>
        <taxon>Bacteria</taxon>
        <taxon>Pseudomonadati</taxon>
        <taxon>Nitrospirota</taxon>
        <taxon>Nitrospiria</taxon>
        <taxon>Nitrospirales</taxon>
        <taxon>Nitrospiraceae</taxon>
        <taxon>Nitrospira</taxon>
    </lineage>
</organism>
<dbReference type="CDD" id="cd00293">
    <property type="entry name" value="USP-like"/>
    <property type="match status" value="1"/>
</dbReference>
<sequence>MMKVLLAVEQTRISEGAIQILSRLTLPGGSDLFLLHVNPVPQKITGLAKERILKISQQVQEVQKQALEQAREFLGKVEKRLNHQDVDVCSLVKKGFPGEEILKTIHAKAVDLVVLGSRGYSKTKGILLGSVSQWVLQEAPCSVLIARPMARLKKPVRGMKLLLATDGSADSRAAVDFIKSLTLPPSSHITILHVVKKHVFETEQTLIADSKKEDEFAKLAEELLAIRGREGAKLLEQTRKVLSAPELHIQERLVFGNPGDEILKAVRYVQADLVVLGSRGSTGVKRAFLGSVSNKAVYGAGCSVAVIRHKYKE</sequence>
<dbReference type="RefSeq" id="WP_312646980.1">
    <property type="nucleotide sequence ID" value="NZ_CP116967.1"/>
</dbReference>
<dbReference type="KEGG" id="nall:PP769_09910"/>
<dbReference type="SUPFAM" id="SSF52402">
    <property type="entry name" value="Adenine nucleotide alpha hydrolases-like"/>
    <property type="match status" value="2"/>
</dbReference>
<reference evidence="3 4" key="1">
    <citation type="submission" date="2023-01" db="EMBL/GenBank/DDBJ databases">
        <title>Cultivation and genomic characterization of new, ubiquitous marine nitrite-oxidizing bacteria from the Nitrospirales.</title>
        <authorList>
            <person name="Mueller A.J."/>
            <person name="Daebeler A."/>
            <person name="Herbold C.W."/>
            <person name="Kirkegaard R.H."/>
            <person name="Daims H."/>
        </authorList>
    </citation>
    <scope>NUCLEOTIDE SEQUENCE [LARGE SCALE GENOMIC DNA]</scope>
    <source>
        <strain evidence="3 4">VA</strain>
    </source>
</reference>
<evidence type="ECO:0000259" key="2">
    <source>
        <dbReference type="Pfam" id="PF00582"/>
    </source>
</evidence>
<dbReference type="PRINTS" id="PR01438">
    <property type="entry name" value="UNVRSLSTRESS"/>
</dbReference>
<dbReference type="EMBL" id="CP116967">
    <property type="protein sequence ID" value="WNM60048.1"/>
    <property type="molecule type" value="Genomic_DNA"/>
</dbReference>
<evidence type="ECO:0000256" key="1">
    <source>
        <dbReference type="ARBA" id="ARBA00008791"/>
    </source>
</evidence>
<dbReference type="Pfam" id="PF00582">
    <property type="entry name" value="Usp"/>
    <property type="match status" value="2"/>
</dbReference>
<dbReference type="Gene3D" id="3.40.50.620">
    <property type="entry name" value="HUPs"/>
    <property type="match status" value="2"/>
</dbReference>
<dbReference type="PANTHER" id="PTHR31964:SF113">
    <property type="entry name" value="USPA DOMAIN-CONTAINING PROTEIN"/>
    <property type="match status" value="1"/>
</dbReference>
<feature type="domain" description="UspA" evidence="2">
    <location>
        <begin position="160"/>
        <end position="308"/>
    </location>
</feature>
<gene>
    <name evidence="3" type="ORF">PP769_09910</name>
</gene>
<accession>A0AA96GJF3</accession>
<dbReference type="PANTHER" id="PTHR31964">
    <property type="entry name" value="ADENINE NUCLEOTIDE ALPHA HYDROLASES-LIKE SUPERFAMILY PROTEIN"/>
    <property type="match status" value="1"/>
</dbReference>
<dbReference type="CDD" id="cd23659">
    <property type="entry name" value="USP_At3g01520-like"/>
    <property type="match status" value="1"/>
</dbReference>
<comment type="similarity">
    <text evidence="1">Belongs to the universal stress protein A family.</text>
</comment>
<dbReference type="Proteomes" id="UP001302719">
    <property type="component" value="Chromosome"/>
</dbReference>
<feature type="domain" description="UspA" evidence="2">
    <location>
        <begin position="2"/>
        <end position="147"/>
    </location>
</feature>
<name>A0AA96GJF3_9BACT</name>
<dbReference type="InterPro" id="IPR006015">
    <property type="entry name" value="Universal_stress_UspA"/>
</dbReference>
<evidence type="ECO:0000313" key="4">
    <source>
        <dbReference type="Proteomes" id="UP001302719"/>
    </source>
</evidence>